<dbReference type="EMBL" id="JACIGO010000002">
    <property type="protein sequence ID" value="MBB4289583.1"/>
    <property type="molecule type" value="Genomic_DNA"/>
</dbReference>
<protein>
    <submittedName>
        <fullName evidence="3">NADP-dependent 3-hydroxy acid dehydrogenase YdfG</fullName>
    </submittedName>
</protein>
<dbReference type="GO" id="GO:0016491">
    <property type="term" value="F:oxidoreductase activity"/>
    <property type="evidence" value="ECO:0007669"/>
    <property type="project" value="UniProtKB-KW"/>
</dbReference>
<name>A0AAE2MHQ5_RHILE</name>
<dbReference type="Pfam" id="PF00106">
    <property type="entry name" value="adh_short"/>
    <property type="match status" value="1"/>
</dbReference>
<proteinExistence type="inferred from homology"/>
<dbReference type="GO" id="GO:0016020">
    <property type="term" value="C:membrane"/>
    <property type="evidence" value="ECO:0007669"/>
    <property type="project" value="TreeGrafter"/>
</dbReference>
<sequence length="95" mass="10087">MTEGIANKVVVITRATSGLDAAAAGRLSKEGATVVLAARRLHRVRALAEELTAGGCKALAVETDVVDPKRVQQLVELPLRANRADVGRRSHGHRL</sequence>
<accession>A0AAE2MHQ5</accession>
<dbReference type="RefSeq" id="WP_183606693.1">
    <property type="nucleotide sequence ID" value="NZ_JACHAZ010000001.1"/>
</dbReference>
<evidence type="ECO:0000313" key="4">
    <source>
        <dbReference type="Proteomes" id="UP000538507"/>
    </source>
</evidence>
<evidence type="ECO:0000256" key="2">
    <source>
        <dbReference type="ARBA" id="ARBA00023002"/>
    </source>
</evidence>
<evidence type="ECO:0000313" key="3">
    <source>
        <dbReference type="EMBL" id="MBB4289583.1"/>
    </source>
</evidence>
<reference evidence="3 4" key="1">
    <citation type="submission" date="2020-08" db="EMBL/GenBank/DDBJ databases">
        <title>Genomic Encyclopedia of Type Strains, Phase IV (KMG-V): Genome sequencing to study the core and pangenomes of soil and plant-associated prokaryotes.</title>
        <authorList>
            <person name="Whitman W."/>
        </authorList>
    </citation>
    <scope>NUCLEOTIDE SEQUENCE [LARGE SCALE GENOMIC DNA]</scope>
    <source>
        <strain evidence="3 4">SEMIA 415</strain>
    </source>
</reference>
<dbReference type="Proteomes" id="UP000538507">
    <property type="component" value="Unassembled WGS sequence"/>
</dbReference>
<dbReference type="PANTHER" id="PTHR44196">
    <property type="entry name" value="DEHYDROGENASE/REDUCTASE SDR FAMILY MEMBER 7B"/>
    <property type="match status" value="1"/>
</dbReference>
<evidence type="ECO:0000256" key="1">
    <source>
        <dbReference type="ARBA" id="ARBA00006484"/>
    </source>
</evidence>
<dbReference type="InterPro" id="IPR036291">
    <property type="entry name" value="NAD(P)-bd_dom_sf"/>
</dbReference>
<dbReference type="InterPro" id="IPR002347">
    <property type="entry name" value="SDR_fam"/>
</dbReference>
<comment type="similarity">
    <text evidence="1">Belongs to the short-chain dehydrogenases/reductases (SDR) family.</text>
</comment>
<organism evidence="3 4">
    <name type="scientific">Rhizobium leguminosarum</name>
    <dbReference type="NCBI Taxonomy" id="384"/>
    <lineage>
        <taxon>Bacteria</taxon>
        <taxon>Pseudomonadati</taxon>
        <taxon>Pseudomonadota</taxon>
        <taxon>Alphaproteobacteria</taxon>
        <taxon>Hyphomicrobiales</taxon>
        <taxon>Rhizobiaceae</taxon>
        <taxon>Rhizobium/Agrobacterium group</taxon>
        <taxon>Rhizobium</taxon>
    </lineage>
</organism>
<dbReference type="AlphaFoldDB" id="A0AAE2MHQ5"/>
<gene>
    <name evidence="3" type="ORF">GGE16_001623</name>
</gene>
<dbReference type="SUPFAM" id="SSF51735">
    <property type="entry name" value="NAD(P)-binding Rossmann-fold domains"/>
    <property type="match status" value="1"/>
</dbReference>
<dbReference type="Gene3D" id="3.40.50.720">
    <property type="entry name" value="NAD(P)-binding Rossmann-like Domain"/>
    <property type="match status" value="1"/>
</dbReference>
<keyword evidence="2" id="KW-0560">Oxidoreductase</keyword>
<comment type="caution">
    <text evidence="3">The sequence shown here is derived from an EMBL/GenBank/DDBJ whole genome shotgun (WGS) entry which is preliminary data.</text>
</comment>
<dbReference type="PANTHER" id="PTHR44196:SF1">
    <property type="entry name" value="DEHYDROGENASE_REDUCTASE SDR FAMILY MEMBER 7B"/>
    <property type="match status" value="1"/>
</dbReference>